<dbReference type="EMBL" id="CP075567">
    <property type="protein sequence ID" value="UFQ01753.1"/>
    <property type="molecule type" value="Genomic_DNA"/>
</dbReference>
<keyword evidence="2" id="KW-1185">Reference proteome</keyword>
<evidence type="ECO:0000313" key="2">
    <source>
        <dbReference type="Proteomes" id="UP001162907"/>
    </source>
</evidence>
<sequence length="889" mass="97270">MNSPLTASDSTPETIVVFPPDRSGIGALAVPPPNPVGYKSQSDGSLGVNINMVHGDRNGLLIYILSYLNMEIGDHIKVFIETKNAPVVEFPVTDAHFDSNGEAKNIPCYISAAVMESKFPPLLSEKKDIWVEVRRISDNSTEDSPHALLFFKRPAPGESDTDGGKPFNQGLKLPVASETIIDQTVINDGMSVTVPKYFNQQIGDTVVLAFGPLLLEIEVTALGDIEFELTPEMLVPLKPTNLIIVRWEVFDVVENSSGWSDALEIVFKPGIVLLVAPIFELADIDNVVHHDWLAGGPMPILITGVFAIGDVVVLLLEGVTEGGDPVSHSYSISVSAATRSLKVDVENFRVQNLIRGSCRATYTLTRAGKTQESKPADVTITGGTFTLGQPTVTPLENTGTVPVDTQEVKVQCADYWPLKSGATVQLLWQTVDNAGVPVLVIFRQIVTDRTLPIIFKVPAKYVGPYPGSSLMVQCAIINPNKVRVMSEPLPLKIGDEKVIELQPPSLVKPVVSPIDPLAHPDGVTVRIEFPEAREGDRARLIVVSPKGSETFPLVAFNSNNRINTLLTVAMLASWHGQVVHLRWNLNRGGKQIAQSPLRKFDVKKIADGDQRFPVSVIDKADSANVLDLNAFKEQPSVEFKSWPFPVGNYTVDIDIEGTSTFSVVRGGTLTPDEKLNGFSRAISREQLLLLKNNSAFRVKTTVYFNIDPQSKVVFPYSIPYVIKNAPPILSENFDNYGTNVIAVGGHIELASMTIRFIGGDGNLGITALSSILPAHGGPFAAIPGASSGQILEMHVHGTGSSQNMLIEFNWGYSYVQCYCRFVQHSNITVNFLNKDKQKINPTQYLANYPYQQLVSFRAPGNDIWFMQIVTPQLDLIGIDHFDMERIAIK</sequence>
<accession>A0ABY3Q6H4</accession>
<proteinExistence type="predicted"/>
<evidence type="ECO:0000313" key="1">
    <source>
        <dbReference type="EMBL" id="UFQ01753.1"/>
    </source>
</evidence>
<gene>
    <name evidence="1" type="ORF">KJY40_08680</name>
</gene>
<name>A0ABY3Q6H4_9PSED</name>
<reference evidence="1 2" key="1">
    <citation type="journal article" date="2022" name="Int. J. Syst. Evol. Microbiol.">
        <title>Pseudomonas fitomaticsae sp. nov., isolated at Marimurtra Botanical Garden in Blanes, Catalonia, Spain.</title>
        <authorList>
            <person name="Atanasov K.E."/>
            <person name="Galbis D.M."/>
            <person name="Cornado D."/>
            <person name="Serpico A."/>
            <person name="Sanchez G."/>
            <person name="Bosch M."/>
            <person name="Ferrer A."/>
            <person name="Altabella T."/>
        </authorList>
    </citation>
    <scope>NUCLEOTIDE SEQUENCE [LARGE SCALE GENOMIC DNA]</scope>
    <source>
        <strain evidence="1 2">FIT81</strain>
    </source>
</reference>
<organism evidence="1 2">
    <name type="scientific">Pseudomonas fitomaticsae</name>
    <dbReference type="NCBI Taxonomy" id="2837969"/>
    <lineage>
        <taxon>Bacteria</taxon>
        <taxon>Pseudomonadati</taxon>
        <taxon>Pseudomonadota</taxon>
        <taxon>Gammaproteobacteria</taxon>
        <taxon>Pseudomonadales</taxon>
        <taxon>Pseudomonadaceae</taxon>
        <taxon>Pseudomonas</taxon>
    </lineage>
</organism>
<dbReference type="Proteomes" id="UP001162907">
    <property type="component" value="Chromosome"/>
</dbReference>
<protein>
    <submittedName>
        <fullName evidence="1">Uncharacterized protein</fullName>
    </submittedName>
</protein>
<dbReference type="RefSeq" id="WP_230736209.1">
    <property type="nucleotide sequence ID" value="NZ_CP075567.1"/>
</dbReference>